<feature type="transmembrane region" description="Helical" evidence="6">
    <location>
        <begin position="53"/>
        <end position="74"/>
    </location>
</feature>
<dbReference type="InterPro" id="IPR005171">
    <property type="entry name" value="Cyt_c_oxidase_su4_prok"/>
</dbReference>
<dbReference type="NCBIfam" id="TIGR02908">
    <property type="entry name" value="CoxD_Bacillus"/>
    <property type="match status" value="1"/>
</dbReference>
<evidence type="ECO:0000256" key="6">
    <source>
        <dbReference type="SAM" id="Phobius"/>
    </source>
</evidence>
<accession>A0A1H3AY08</accession>
<organism evidence="7 8">
    <name type="scientific">Salimicrobium album</name>
    <dbReference type="NCBI Taxonomy" id="50717"/>
    <lineage>
        <taxon>Bacteria</taxon>
        <taxon>Bacillati</taxon>
        <taxon>Bacillota</taxon>
        <taxon>Bacilli</taxon>
        <taxon>Bacillales</taxon>
        <taxon>Bacillaceae</taxon>
        <taxon>Salimicrobium</taxon>
    </lineage>
</organism>
<keyword evidence="5 6" id="KW-0472">Membrane</keyword>
<keyword evidence="4 6" id="KW-1133">Transmembrane helix</keyword>
<protein>
    <submittedName>
        <fullName evidence="7">Cytochrome c oxidase subunit 4</fullName>
    </submittedName>
</protein>
<evidence type="ECO:0000256" key="5">
    <source>
        <dbReference type="ARBA" id="ARBA00023136"/>
    </source>
</evidence>
<sequence>MSERTENVSRHKLNVRKDENKEEMVQQVITFALMILFTLIAFSMVILDISSYFIKPTLLLLAGVQVAFQLFYFMHMKNKGHFMPTIIMFGGMTIALATIITFTTIIWW</sequence>
<reference evidence="7 8" key="1">
    <citation type="submission" date="2016-10" db="EMBL/GenBank/DDBJ databases">
        <authorList>
            <person name="Varghese N."/>
            <person name="Submissions S."/>
        </authorList>
    </citation>
    <scope>NUCLEOTIDE SEQUENCE [LARGE SCALE GENOMIC DNA]</scope>
    <source>
        <strain evidence="7 8">DSM 20748</strain>
    </source>
</reference>
<proteinExistence type="predicted"/>
<keyword evidence="2" id="KW-1003">Cell membrane</keyword>
<evidence type="ECO:0000256" key="3">
    <source>
        <dbReference type="ARBA" id="ARBA00022692"/>
    </source>
</evidence>
<evidence type="ECO:0000256" key="1">
    <source>
        <dbReference type="ARBA" id="ARBA00004651"/>
    </source>
</evidence>
<feature type="transmembrane region" description="Helical" evidence="6">
    <location>
        <begin position="28"/>
        <end position="47"/>
    </location>
</feature>
<gene>
    <name evidence="7" type="ORF">SAMN04488081_0234</name>
</gene>
<dbReference type="InterPro" id="IPR014257">
    <property type="entry name" value="Cyt_c_oxidase_su4_bacillaceae"/>
</dbReference>
<name>A0A1H3AY08_9BACI</name>
<keyword evidence="8" id="KW-1185">Reference proteome</keyword>
<evidence type="ECO:0000313" key="7">
    <source>
        <dbReference type="EMBL" id="SDX34513.1"/>
    </source>
</evidence>
<feature type="transmembrane region" description="Helical" evidence="6">
    <location>
        <begin position="86"/>
        <end position="107"/>
    </location>
</feature>
<dbReference type="Proteomes" id="UP000198647">
    <property type="component" value="Unassembled WGS sequence"/>
</dbReference>
<evidence type="ECO:0000313" key="8">
    <source>
        <dbReference type="Proteomes" id="UP000198647"/>
    </source>
</evidence>
<keyword evidence="3 6" id="KW-0812">Transmembrane</keyword>
<dbReference type="EMBL" id="FNOS01000001">
    <property type="protein sequence ID" value="SDX34513.1"/>
    <property type="molecule type" value="Genomic_DNA"/>
</dbReference>
<evidence type="ECO:0000256" key="2">
    <source>
        <dbReference type="ARBA" id="ARBA00022475"/>
    </source>
</evidence>
<dbReference type="Pfam" id="PF03626">
    <property type="entry name" value="COX4_pro"/>
    <property type="match status" value="1"/>
</dbReference>
<dbReference type="RefSeq" id="WP_076570260.1">
    <property type="nucleotide sequence ID" value="NZ_FNOS01000001.1"/>
</dbReference>
<evidence type="ECO:0000256" key="4">
    <source>
        <dbReference type="ARBA" id="ARBA00022989"/>
    </source>
</evidence>
<comment type="subcellular location">
    <subcellularLocation>
        <location evidence="1">Cell membrane</location>
        <topology evidence="1">Multi-pass membrane protein</topology>
    </subcellularLocation>
</comment>
<comment type="caution">
    <text evidence="7">The sequence shown here is derived from an EMBL/GenBank/DDBJ whole genome shotgun (WGS) entry which is preliminary data.</text>
</comment>